<accession>A0ABY6C4G1</accession>
<feature type="non-terminal residue" evidence="1">
    <location>
        <position position="94"/>
    </location>
</feature>
<protein>
    <submittedName>
        <fullName evidence="1">Uncharacterized protein</fullName>
    </submittedName>
</protein>
<proteinExistence type="predicted"/>
<name>A0ABY6C4G1_9ACTN</name>
<dbReference type="Proteomes" id="UP001064390">
    <property type="component" value="Chromosome"/>
</dbReference>
<evidence type="ECO:0000313" key="2">
    <source>
        <dbReference type="Proteomes" id="UP001064390"/>
    </source>
</evidence>
<keyword evidence="2" id="KW-1185">Reference proteome</keyword>
<gene>
    <name evidence="1" type="ORF">N6Q81_34875</name>
</gene>
<sequence length="94" mass="10330">MSALPERGESRRAANARKRISRRPSRLGLVAGATLKPDRVREADAGFPGLLKRAWRRAEQTEDLRSFVEVLLTLDGHVPADVQLRALSAAEEAA</sequence>
<organism evidence="1 2">
    <name type="scientific">Streptomyces vinaceusdrappus</name>
    <dbReference type="NCBI Taxonomy" id="67376"/>
    <lineage>
        <taxon>Bacteria</taxon>
        <taxon>Bacillati</taxon>
        <taxon>Actinomycetota</taxon>
        <taxon>Actinomycetes</taxon>
        <taxon>Kitasatosporales</taxon>
        <taxon>Streptomycetaceae</taxon>
        <taxon>Streptomyces</taxon>
        <taxon>Streptomyces rochei group</taxon>
    </lineage>
</organism>
<evidence type="ECO:0000313" key="1">
    <source>
        <dbReference type="EMBL" id="UXI82873.1"/>
    </source>
</evidence>
<reference evidence="1" key="1">
    <citation type="submission" date="2022-09" db="EMBL/GenBank/DDBJ databases">
        <title>Streptomyces vinaceusdrappus strain AC-40.</title>
        <authorList>
            <person name="Sedeek A.M."/>
            <person name="Salah I."/>
            <person name="Kamel H.L."/>
            <person name="Soltan M.A."/>
            <person name="Elsayed T.R."/>
        </authorList>
    </citation>
    <scope>NUCLEOTIDE SEQUENCE</scope>
    <source>
        <strain evidence="1">AC-40</strain>
    </source>
</reference>
<dbReference type="EMBL" id="CP104697">
    <property type="protein sequence ID" value="UXI82873.1"/>
    <property type="molecule type" value="Genomic_DNA"/>
</dbReference>